<dbReference type="Pfam" id="PF14528">
    <property type="entry name" value="LAGLIDADG_3"/>
    <property type="match status" value="1"/>
</dbReference>
<dbReference type="GO" id="GO:0016539">
    <property type="term" value="P:intein-mediated protein splicing"/>
    <property type="evidence" value="ECO:0007669"/>
    <property type="project" value="InterPro"/>
</dbReference>
<dbReference type="InterPro" id="IPR052380">
    <property type="entry name" value="Viral_DNA_packaging_terminase"/>
</dbReference>
<dbReference type="Gene3D" id="3.40.50.300">
    <property type="entry name" value="P-loop containing nucleotide triphosphate hydrolases"/>
    <property type="match status" value="1"/>
</dbReference>
<reference evidence="2" key="1">
    <citation type="journal article" date="2021" name="Proc. Natl. Acad. Sci. U.S.A.">
        <title>A Catalog of Tens of Thousands of Viruses from Human Metagenomes Reveals Hidden Associations with Chronic Diseases.</title>
        <authorList>
            <person name="Tisza M.J."/>
            <person name="Buck C.B."/>
        </authorList>
    </citation>
    <scope>NUCLEOTIDE SEQUENCE</scope>
    <source>
        <strain evidence="2">CtoD91</strain>
    </source>
</reference>
<evidence type="ECO:0000313" key="2">
    <source>
        <dbReference type="EMBL" id="DAD69741.1"/>
    </source>
</evidence>
<sequence length="764" mass="87433">MIVPQEIYHPLYTDRNKFIILITGGRGCETPTQGIIMSDLTIKQIKDIKVGDCVMGDDGTPRNVLATMKGRSEMFRVRQTSAEDYFVNDAHILSLKKSQISINEGRYNDFEEYTDMRITDYLNRSNRFKEHFRGYKTNSIPYKESPVKLEPYLLGLWLGDGTSIYPQITTPDIEIEQYLNEYAENHNLHLSINGVRGKAKTFRLAKNCGLTNPIMDILRHYDLIGNKHVPQEYISNSEKVRLELLAGLLDTDGTMCRNGYEITQKNEILARQIKYIADTLGFRTSINEKNARCSGKDCGKVFRVHINGDTWKIPCKVERKIVNKADVHKNKDWHLSQLSIESAGIGDWCGICLDGNQRYLHSDGTVTHNSGKSFNASTFIERLTFEQTPVEKIVHQILYTRYTMVSAGMSIIPEMMEKIELDGTTKYFKTTKTDIVNRMTGSRIMFRGIKTSSGNQTAKLKSIQGITTFVCDEAEEWTSEEEFDKIMLSIRKKGIQNRIIIIMNPCDSNHFIYKKYIENTHRLVEIDGVQVQISTHPNVLHIHTTYFDNIENLSPEFLNEVQEMKEKNPEKYAHVVIGRWADVAEGAVFKKWGIVDEFPMWCKKVAIGLDFGYTNDPTAAIRCGIIDNALYLDEVDYRTGLLSGDIIKVLRPWNLRVIADSADPRLIQEIHNGGIKIYPVEKGQGSVNAGIDKMQGMEMDITRRSYNLQREYRNYVWAKDKDGNYINEPEDHDNHGIDAARYYVLGELLGRIMKPKDISGVFGH</sequence>
<dbReference type="PANTHER" id="PTHR39184:SF1">
    <property type="entry name" value="PBSX PHAGE TERMINASE LARGE SUBUNIT"/>
    <property type="match status" value="1"/>
</dbReference>
<accession>A0A8S5LI21</accession>
<dbReference type="GO" id="GO:0004519">
    <property type="term" value="F:endonuclease activity"/>
    <property type="evidence" value="ECO:0007669"/>
    <property type="project" value="InterPro"/>
</dbReference>
<dbReference type="InterPro" id="IPR004860">
    <property type="entry name" value="LAGLIDADG_dom"/>
</dbReference>
<dbReference type="Pfam" id="PF04466">
    <property type="entry name" value="Terminase_3"/>
    <property type="match status" value="1"/>
</dbReference>
<dbReference type="Pfam" id="PF17288">
    <property type="entry name" value="Terminase_3C"/>
    <property type="match status" value="1"/>
</dbReference>
<dbReference type="Gene3D" id="3.30.420.280">
    <property type="match status" value="1"/>
</dbReference>
<evidence type="ECO:0000259" key="1">
    <source>
        <dbReference type="PROSITE" id="PS50819"/>
    </source>
</evidence>
<dbReference type="PRINTS" id="PR00379">
    <property type="entry name" value="INTEIN"/>
</dbReference>
<feature type="domain" description="DOD-type homing endonuclease" evidence="1">
    <location>
        <begin position="153"/>
        <end position="282"/>
    </location>
</feature>
<proteinExistence type="predicted"/>
<dbReference type="PANTHER" id="PTHR39184">
    <property type="match status" value="1"/>
</dbReference>
<protein>
    <submittedName>
        <fullName evidence="2">Terminase large subunit</fullName>
    </submittedName>
</protein>
<dbReference type="PROSITE" id="PS50819">
    <property type="entry name" value="INTEIN_ENDONUCLEASE"/>
    <property type="match status" value="1"/>
</dbReference>
<dbReference type="InterPro" id="IPR004042">
    <property type="entry name" value="Intein_endonuc_central"/>
</dbReference>
<dbReference type="EMBL" id="BK015855">
    <property type="protein sequence ID" value="DAD69741.1"/>
    <property type="molecule type" value="Genomic_DNA"/>
</dbReference>
<organism evidence="2">
    <name type="scientific">Siphoviridae sp. ctoD91</name>
    <dbReference type="NCBI Taxonomy" id="2827591"/>
    <lineage>
        <taxon>Viruses</taxon>
        <taxon>Duplodnaviria</taxon>
        <taxon>Heunggongvirae</taxon>
        <taxon>Uroviricota</taxon>
        <taxon>Caudoviricetes</taxon>
    </lineage>
</organism>
<dbReference type="InterPro" id="IPR027434">
    <property type="entry name" value="Homing_endonucl"/>
</dbReference>
<dbReference type="InterPro" id="IPR035412">
    <property type="entry name" value="Terminase_L_N"/>
</dbReference>
<dbReference type="InterPro" id="IPR027417">
    <property type="entry name" value="P-loop_NTPase"/>
</dbReference>
<dbReference type="InterPro" id="IPR036844">
    <property type="entry name" value="Hint_dom_sf"/>
</dbReference>
<dbReference type="InterPro" id="IPR035413">
    <property type="entry name" value="Terminase_L_C"/>
</dbReference>
<dbReference type="InterPro" id="IPR007868">
    <property type="entry name" value="Hom_end_hint"/>
</dbReference>
<dbReference type="SUPFAM" id="SSF51294">
    <property type="entry name" value="Hedgehog/intein (Hint) domain"/>
    <property type="match status" value="1"/>
</dbReference>
<dbReference type="Gene3D" id="3.10.28.10">
    <property type="entry name" value="Homing endonucleases"/>
    <property type="match status" value="1"/>
</dbReference>
<dbReference type="InterPro" id="IPR006142">
    <property type="entry name" value="INTEIN"/>
</dbReference>
<name>A0A8S5LI21_9CAUD</name>
<dbReference type="Pfam" id="PF05203">
    <property type="entry name" value="Hom_end_hint"/>
    <property type="match status" value="1"/>
</dbReference>
<dbReference type="SUPFAM" id="SSF55608">
    <property type="entry name" value="Homing endonucleases"/>
    <property type="match status" value="2"/>
</dbReference>